<dbReference type="PANTHER" id="PTHR43233:SF1">
    <property type="entry name" value="FAMILY N-ACETYLTRANSFERASE, PUTATIVE (AFU_ORTHOLOGUE AFUA_6G03350)-RELATED"/>
    <property type="match status" value="1"/>
</dbReference>
<reference evidence="2" key="1">
    <citation type="journal article" date="2020" name="Stud. Mycol.">
        <title>101 Dothideomycetes genomes: a test case for predicting lifestyles and emergence of pathogens.</title>
        <authorList>
            <person name="Haridas S."/>
            <person name="Albert R."/>
            <person name="Binder M."/>
            <person name="Bloem J."/>
            <person name="Labutti K."/>
            <person name="Salamov A."/>
            <person name="Andreopoulos B."/>
            <person name="Baker S."/>
            <person name="Barry K."/>
            <person name="Bills G."/>
            <person name="Bluhm B."/>
            <person name="Cannon C."/>
            <person name="Castanera R."/>
            <person name="Culley D."/>
            <person name="Daum C."/>
            <person name="Ezra D."/>
            <person name="Gonzalez J."/>
            <person name="Henrissat B."/>
            <person name="Kuo A."/>
            <person name="Liang C."/>
            <person name="Lipzen A."/>
            <person name="Lutzoni F."/>
            <person name="Magnuson J."/>
            <person name="Mondo S."/>
            <person name="Nolan M."/>
            <person name="Ohm R."/>
            <person name="Pangilinan J."/>
            <person name="Park H.-J."/>
            <person name="Ramirez L."/>
            <person name="Alfaro M."/>
            <person name="Sun H."/>
            <person name="Tritt A."/>
            <person name="Yoshinaga Y."/>
            <person name="Zwiers L.-H."/>
            <person name="Turgeon B."/>
            <person name="Goodwin S."/>
            <person name="Spatafora J."/>
            <person name="Crous P."/>
            <person name="Grigoriev I."/>
        </authorList>
    </citation>
    <scope>NUCLEOTIDE SEQUENCE</scope>
    <source>
        <strain evidence="2">ATCC 74209</strain>
    </source>
</reference>
<dbReference type="SUPFAM" id="SSF55729">
    <property type="entry name" value="Acyl-CoA N-acyltransferases (Nat)"/>
    <property type="match status" value="1"/>
</dbReference>
<accession>A0A9P4MPJ4</accession>
<evidence type="ECO:0000313" key="2">
    <source>
        <dbReference type="EMBL" id="KAF2198007.1"/>
    </source>
</evidence>
<dbReference type="PANTHER" id="PTHR43233">
    <property type="entry name" value="FAMILY N-ACETYLTRANSFERASE, PUTATIVE (AFU_ORTHOLOGUE AFUA_6G03350)-RELATED"/>
    <property type="match status" value="1"/>
</dbReference>
<dbReference type="PROSITE" id="PS51186">
    <property type="entry name" value="GNAT"/>
    <property type="match status" value="1"/>
</dbReference>
<dbReference type="InterPro" id="IPR016181">
    <property type="entry name" value="Acyl_CoA_acyltransferase"/>
</dbReference>
<evidence type="ECO:0000313" key="3">
    <source>
        <dbReference type="Proteomes" id="UP000799536"/>
    </source>
</evidence>
<dbReference type="Pfam" id="PF00583">
    <property type="entry name" value="Acetyltransf_1"/>
    <property type="match status" value="1"/>
</dbReference>
<protein>
    <submittedName>
        <fullName evidence="2">Acetyltransferase</fullName>
    </submittedName>
</protein>
<dbReference type="OrthoDB" id="10039976at2759"/>
<dbReference type="CDD" id="cd04301">
    <property type="entry name" value="NAT_SF"/>
    <property type="match status" value="1"/>
</dbReference>
<dbReference type="InterPro" id="IPR000182">
    <property type="entry name" value="GNAT_dom"/>
</dbReference>
<comment type="caution">
    <text evidence="2">The sequence shown here is derived from an EMBL/GenBank/DDBJ whole genome shotgun (WGS) entry which is preliminary data.</text>
</comment>
<dbReference type="Proteomes" id="UP000799536">
    <property type="component" value="Unassembled WGS sequence"/>
</dbReference>
<gene>
    <name evidence="2" type="ORF">GQ43DRAFT_401899</name>
</gene>
<proteinExistence type="predicted"/>
<name>A0A9P4MPJ4_9PLEO</name>
<evidence type="ECO:0000259" key="1">
    <source>
        <dbReference type="PROSITE" id="PS51186"/>
    </source>
</evidence>
<feature type="domain" description="N-acetyltransferase" evidence="1">
    <location>
        <begin position="39"/>
        <end position="174"/>
    </location>
</feature>
<organism evidence="2 3">
    <name type="scientific">Delitschia confertaspora ATCC 74209</name>
    <dbReference type="NCBI Taxonomy" id="1513339"/>
    <lineage>
        <taxon>Eukaryota</taxon>
        <taxon>Fungi</taxon>
        <taxon>Dikarya</taxon>
        <taxon>Ascomycota</taxon>
        <taxon>Pezizomycotina</taxon>
        <taxon>Dothideomycetes</taxon>
        <taxon>Pleosporomycetidae</taxon>
        <taxon>Pleosporales</taxon>
        <taxon>Delitschiaceae</taxon>
        <taxon>Delitschia</taxon>
    </lineage>
</organism>
<dbReference type="Gene3D" id="3.40.630.30">
    <property type="match status" value="1"/>
</dbReference>
<sequence>MTARQWQRFIADQTFLISTSRDLLSHQFVQESFGDEAMYWANPMSPEALKLMLDNSCTLGLYKVERREAMEEQDQQQQQQQRQYIPIGLARLVTDYVTFAYLTDVFVREEFRKFGLGKWLIVCCREVLEGMPELRRAMLMTSVGYAKNMYQRELGMKSYGQDPNGLTVMCAKKA</sequence>
<keyword evidence="3" id="KW-1185">Reference proteome</keyword>
<dbReference type="AlphaFoldDB" id="A0A9P4MPJ4"/>
<dbReference type="EMBL" id="ML994179">
    <property type="protein sequence ID" value="KAF2198007.1"/>
    <property type="molecule type" value="Genomic_DNA"/>
</dbReference>
<dbReference type="GO" id="GO:0016747">
    <property type="term" value="F:acyltransferase activity, transferring groups other than amino-acyl groups"/>
    <property type="evidence" value="ECO:0007669"/>
    <property type="project" value="InterPro"/>
</dbReference>
<feature type="non-terminal residue" evidence="2">
    <location>
        <position position="174"/>
    </location>
</feature>
<dbReference type="InterPro" id="IPR053144">
    <property type="entry name" value="Acetyltransferase_Butenolide"/>
</dbReference>